<name>A0ABR0MJD5_GOSAR</name>
<sequence length="124" mass="13491">MNTRTNIPATTTAAATDVLDAITTYSVVATVRFAKAAQSSTTKYIAETSSIRLNIKFLASIVSIIGSCSGDTIKFILRIMIARKCSIDHVDDQVTIDPSTNAFLLMRCQSTPTKSWLEEANRAE</sequence>
<organism evidence="1 2">
    <name type="scientific">Gossypium arboreum</name>
    <name type="common">Tree cotton</name>
    <name type="synonym">Gossypium nanking</name>
    <dbReference type="NCBI Taxonomy" id="29729"/>
    <lineage>
        <taxon>Eukaryota</taxon>
        <taxon>Viridiplantae</taxon>
        <taxon>Streptophyta</taxon>
        <taxon>Embryophyta</taxon>
        <taxon>Tracheophyta</taxon>
        <taxon>Spermatophyta</taxon>
        <taxon>Magnoliopsida</taxon>
        <taxon>eudicotyledons</taxon>
        <taxon>Gunneridae</taxon>
        <taxon>Pentapetalae</taxon>
        <taxon>rosids</taxon>
        <taxon>malvids</taxon>
        <taxon>Malvales</taxon>
        <taxon>Malvaceae</taxon>
        <taxon>Malvoideae</taxon>
        <taxon>Gossypium</taxon>
    </lineage>
</organism>
<proteinExistence type="predicted"/>
<dbReference type="Proteomes" id="UP001358586">
    <property type="component" value="Chromosome 13"/>
</dbReference>
<evidence type="ECO:0000313" key="2">
    <source>
        <dbReference type="Proteomes" id="UP001358586"/>
    </source>
</evidence>
<gene>
    <name evidence="1" type="ORF">PVK06_049697</name>
</gene>
<comment type="caution">
    <text evidence="1">The sequence shown here is derived from an EMBL/GenBank/DDBJ whole genome shotgun (WGS) entry which is preliminary data.</text>
</comment>
<protein>
    <submittedName>
        <fullName evidence="1">Uncharacterized protein</fullName>
    </submittedName>
</protein>
<reference evidence="1 2" key="1">
    <citation type="submission" date="2023-03" db="EMBL/GenBank/DDBJ databases">
        <title>WGS of Gossypium arboreum.</title>
        <authorList>
            <person name="Yu D."/>
        </authorList>
    </citation>
    <scope>NUCLEOTIDE SEQUENCE [LARGE SCALE GENOMIC DNA]</scope>
    <source>
        <tissue evidence="1">Leaf</tissue>
    </source>
</reference>
<keyword evidence="2" id="KW-1185">Reference proteome</keyword>
<evidence type="ECO:0000313" key="1">
    <source>
        <dbReference type="EMBL" id="KAK5773391.1"/>
    </source>
</evidence>
<accession>A0ABR0MJD5</accession>
<dbReference type="EMBL" id="JARKNE010000013">
    <property type="protein sequence ID" value="KAK5773391.1"/>
    <property type="molecule type" value="Genomic_DNA"/>
</dbReference>